<comment type="similarity">
    <text evidence="5">Belongs to the creatininase superfamily.</text>
</comment>
<reference evidence="7" key="1">
    <citation type="journal article" date="2019" name="Int. J. Syst. Evol. Microbiol.">
        <title>The Global Catalogue of Microorganisms (GCM) 10K type strain sequencing project: providing services to taxonomists for standard genome sequencing and annotation.</title>
        <authorList>
            <consortium name="The Broad Institute Genomics Platform"/>
            <consortium name="The Broad Institute Genome Sequencing Center for Infectious Disease"/>
            <person name="Wu L."/>
            <person name="Ma J."/>
        </authorList>
    </citation>
    <scope>NUCLEOTIDE SEQUENCE [LARGE SCALE GENOMIC DNA]</scope>
    <source>
        <strain evidence="7">CGMCC 4.7198</strain>
    </source>
</reference>
<comment type="cofactor">
    <cofactor evidence="1">
        <name>Zn(2+)</name>
        <dbReference type="ChEBI" id="CHEBI:29105"/>
    </cofactor>
</comment>
<sequence>MASIAALWAHSDRERLARWLPDALVLVPIGATEQHGPHLPTGTDALIAGEVTWRAAQQAAGRSTRPLLVTPTLELGASDHHLAFGGTLSLKPATLLAVLADVLGSIATQGGRRAVLVNGHGGNVGVCHAAAADAAVSLGIAVGHLDYWRLAGREDGVFVPGHAGEFETSLMQVLLPAGVGTPPPRSAAPALVAVDDVDVHTTALWASIDGYTDLPEKADEAAGQRRLDHVVEQMAKRFLDLAEAL</sequence>
<name>A0ABW1QJ91_9ACTN</name>
<evidence type="ECO:0000256" key="4">
    <source>
        <dbReference type="ARBA" id="ARBA00022833"/>
    </source>
</evidence>
<gene>
    <name evidence="6" type="ORF">ACFPYK_06490</name>
</gene>
<accession>A0ABW1QJ91</accession>
<dbReference type="PANTHER" id="PTHR35005:SF1">
    <property type="entry name" value="2-AMINO-5-FORMYLAMINO-6-RIBOSYLAMINOPYRIMIDIN-4(3H)-ONE 5'-MONOPHOSPHATE DEFORMYLASE"/>
    <property type="match status" value="1"/>
</dbReference>
<proteinExistence type="inferred from homology"/>
<evidence type="ECO:0000313" key="6">
    <source>
        <dbReference type="EMBL" id="MFC6149038.1"/>
    </source>
</evidence>
<evidence type="ECO:0000313" key="7">
    <source>
        <dbReference type="Proteomes" id="UP001596097"/>
    </source>
</evidence>
<organism evidence="6 7">
    <name type="scientific">Mumia xiangluensis</name>
    <dbReference type="NCBI Taxonomy" id="1678900"/>
    <lineage>
        <taxon>Bacteria</taxon>
        <taxon>Bacillati</taxon>
        <taxon>Actinomycetota</taxon>
        <taxon>Actinomycetes</taxon>
        <taxon>Propionibacteriales</taxon>
        <taxon>Nocardioidaceae</taxon>
        <taxon>Mumia</taxon>
    </lineage>
</organism>
<dbReference type="PANTHER" id="PTHR35005">
    <property type="entry name" value="3-DEHYDRO-SCYLLO-INOSOSE HYDROLASE"/>
    <property type="match status" value="1"/>
</dbReference>
<protein>
    <submittedName>
        <fullName evidence="6">Creatininase family protein</fullName>
    </submittedName>
</protein>
<dbReference type="Pfam" id="PF02633">
    <property type="entry name" value="Creatininase"/>
    <property type="match status" value="1"/>
</dbReference>
<evidence type="ECO:0000256" key="2">
    <source>
        <dbReference type="ARBA" id="ARBA00022723"/>
    </source>
</evidence>
<dbReference type="EMBL" id="JBHSQL010000004">
    <property type="protein sequence ID" value="MFC6149038.1"/>
    <property type="molecule type" value="Genomic_DNA"/>
</dbReference>
<keyword evidence="7" id="KW-1185">Reference proteome</keyword>
<dbReference type="InterPro" id="IPR003785">
    <property type="entry name" value="Creatininase/forma_Hydrolase"/>
</dbReference>
<keyword evidence="3" id="KW-0378">Hydrolase</keyword>
<evidence type="ECO:0000256" key="3">
    <source>
        <dbReference type="ARBA" id="ARBA00022801"/>
    </source>
</evidence>
<dbReference type="InterPro" id="IPR024087">
    <property type="entry name" value="Creatininase-like_sf"/>
</dbReference>
<dbReference type="Gene3D" id="3.40.50.10310">
    <property type="entry name" value="Creatininase"/>
    <property type="match status" value="1"/>
</dbReference>
<dbReference type="Proteomes" id="UP001596097">
    <property type="component" value="Unassembled WGS sequence"/>
</dbReference>
<keyword evidence="2" id="KW-0479">Metal-binding</keyword>
<evidence type="ECO:0000256" key="1">
    <source>
        <dbReference type="ARBA" id="ARBA00001947"/>
    </source>
</evidence>
<comment type="caution">
    <text evidence="6">The sequence shown here is derived from an EMBL/GenBank/DDBJ whole genome shotgun (WGS) entry which is preliminary data.</text>
</comment>
<dbReference type="RefSeq" id="WP_228553032.1">
    <property type="nucleotide sequence ID" value="NZ_JBHSQL010000004.1"/>
</dbReference>
<keyword evidence="4" id="KW-0862">Zinc</keyword>
<evidence type="ECO:0000256" key="5">
    <source>
        <dbReference type="ARBA" id="ARBA00024029"/>
    </source>
</evidence>
<dbReference type="SUPFAM" id="SSF102215">
    <property type="entry name" value="Creatininase"/>
    <property type="match status" value="1"/>
</dbReference>